<comment type="similarity">
    <text evidence="1">Belongs to the bacterial solute-binding protein ModA family.</text>
</comment>
<dbReference type="PIRSF" id="PIRSF004846">
    <property type="entry name" value="ModA"/>
    <property type="match status" value="1"/>
</dbReference>
<evidence type="ECO:0000256" key="3">
    <source>
        <dbReference type="ARBA" id="ARBA00022729"/>
    </source>
</evidence>
<feature type="signal peptide" evidence="4">
    <location>
        <begin position="1"/>
        <end position="27"/>
    </location>
</feature>
<name>A0ABP7P3D6_9GAMM</name>
<gene>
    <name evidence="5" type="primary">modA</name>
    <name evidence="5" type="ORF">GCM10022278_15480</name>
</gene>
<evidence type="ECO:0000313" key="5">
    <source>
        <dbReference type="EMBL" id="GAA3957887.1"/>
    </source>
</evidence>
<dbReference type="InterPro" id="IPR044084">
    <property type="entry name" value="AvModA-like_subst-bd"/>
</dbReference>
<accession>A0ABP7P3D6</accession>
<dbReference type="EMBL" id="BAABBO010000007">
    <property type="protein sequence ID" value="GAA3957887.1"/>
    <property type="molecule type" value="Genomic_DNA"/>
</dbReference>
<dbReference type="Proteomes" id="UP001501337">
    <property type="component" value="Unassembled WGS sequence"/>
</dbReference>
<dbReference type="PANTHER" id="PTHR30632">
    <property type="entry name" value="MOLYBDATE-BINDING PERIPLASMIC PROTEIN"/>
    <property type="match status" value="1"/>
</dbReference>
<dbReference type="SUPFAM" id="SSF53850">
    <property type="entry name" value="Periplasmic binding protein-like II"/>
    <property type="match status" value="1"/>
</dbReference>
<dbReference type="Gene3D" id="3.40.190.10">
    <property type="entry name" value="Periplasmic binding protein-like II"/>
    <property type="match status" value="2"/>
</dbReference>
<feature type="chain" id="PRO_5046414306" evidence="4">
    <location>
        <begin position="28"/>
        <end position="265"/>
    </location>
</feature>
<evidence type="ECO:0000313" key="6">
    <source>
        <dbReference type="Proteomes" id="UP001501337"/>
    </source>
</evidence>
<dbReference type="PANTHER" id="PTHR30632:SF14">
    <property type="entry name" value="TUNGSTATE_MOLYBDATE_CHROMATE-BINDING PROTEIN MODA"/>
    <property type="match status" value="1"/>
</dbReference>
<keyword evidence="6" id="KW-1185">Reference proteome</keyword>
<comment type="caution">
    <text evidence="5">The sequence shown here is derived from an EMBL/GenBank/DDBJ whole genome shotgun (WGS) entry which is preliminary data.</text>
</comment>
<dbReference type="CDD" id="cd13539">
    <property type="entry name" value="PBP2_AvModA"/>
    <property type="match status" value="1"/>
</dbReference>
<keyword evidence="2" id="KW-0479">Metal-binding</keyword>
<evidence type="ECO:0000256" key="4">
    <source>
        <dbReference type="SAM" id="SignalP"/>
    </source>
</evidence>
<dbReference type="Pfam" id="PF13531">
    <property type="entry name" value="SBP_bac_11"/>
    <property type="match status" value="1"/>
</dbReference>
<protein>
    <submittedName>
        <fullName evidence="5">Molybdate ABC transporter substrate-binding protein</fullName>
    </submittedName>
</protein>
<dbReference type="InterPro" id="IPR005950">
    <property type="entry name" value="ModA"/>
</dbReference>
<proteinExistence type="inferred from homology"/>
<evidence type="ECO:0000256" key="1">
    <source>
        <dbReference type="ARBA" id="ARBA00009175"/>
    </source>
</evidence>
<dbReference type="InterPro" id="IPR050682">
    <property type="entry name" value="ModA/WtpA"/>
</dbReference>
<dbReference type="NCBIfam" id="TIGR01256">
    <property type="entry name" value="modA"/>
    <property type="match status" value="1"/>
</dbReference>
<evidence type="ECO:0000256" key="2">
    <source>
        <dbReference type="ARBA" id="ARBA00022723"/>
    </source>
</evidence>
<reference evidence="6" key="1">
    <citation type="journal article" date="2019" name="Int. J. Syst. Evol. Microbiol.">
        <title>The Global Catalogue of Microorganisms (GCM) 10K type strain sequencing project: providing services to taxonomists for standard genome sequencing and annotation.</title>
        <authorList>
            <consortium name="The Broad Institute Genomics Platform"/>
            <consortium name="The Broad Institute Genome Sequencing Center for Infectious Disease"/>
            <person name="Wu L."/>
            <person name="Ma J."/>
        </authorList>
    </citation>
    <scope>NUCLEOTIDE SEQUENCE [LARGE SCALE GENOMIC DNA]</scope>
    <source>
        <strain evidence="6">JCM 17555</strain>
    </source>
</reference>
<organism evidence="5 6">
    <name type="scientific">Allohahella marinimesophila</name>
    <dbReference type="NCBI Taxonomy" id="1054972"/>
    <lineage>
        <taxon>Bacteria</taxon>
        <taxon>Pseudomonadati</taxon>
        <taxon>Pseudomonadota</taxon>
        <taxon>Gammaproteobacteria</taxon>
        <taxon>Oceanospirillales</taxon>
        <taxon>Hahellaceae</taxon>
        <taxon>Allohahella</taxon>
    </lineage>
</organism>
<keyword evidence="3 4" id="KW-0732">Signal</keyword>
<sequence length="265" mass="28114">MPVLKLLKTLCASAAVVGLLILPQTIAAETVSLAVASNFAGPMAHIIEAFEADSGHEVQLSLGSSGKLYAQISHGAPFEVLLSADQRVPKQLEQGGLGVPGTRFTYAVGQLVLWSPTDSVVDDAGDILKSRGFEKLAIANPRLAPYGAAAVEVLQALGRFDALKPRLIMGENIAQTYHFVSTANAELGFVAAAQVMRNGQLSGGSAWLVPQHLYTPIRQDALLLRNGADNPAARALLDFIRTPAALKIIRSYGYVQQTALHKATH</sequence>